<dbReference type="GO" id="GO:0006260">
    <property type="term" value="P:DNA replication"/>
    <property type="evidence" value="ECO:0007669"/>
    <property type="project" value="InterPro"/>
</dbReference>
<feature type="domain" description="UvrD-like helicase C-terminal" evidence="14">
    <location>
        <begin position="289"/>
        <end position="568"/>
    </location>
</feature>
<evidence type="ECO:0000256" key="5">
    <source>
        <dbReference type="ARBA" id="ARBA00022840"/>
    </source>
</evidence>
<dbReference type="PROSITE" id="PS51217">
    <property type="entry name" value="UVRD_HELICASE_CTER"/>
    <property type="match status" value="1"/>
</dbReference>
<reference evidence="15 16" key="1">
    <citation type="journal article" date="2015" name="Genome Announc.">
        <title>Expanding the biotechnology potential of lactobacilli through comparative genomics of 213 strains and associated genera.</title>
        <authorList>
            <person name="Sun Z."/>
            <person name="Harris H.M."/>
            <person name="McCann A."/>
            <person name="Guo C."/>
            <person name="Argimon S."/>
            <person name="Zhang W."/>
            <person name="Yang X."/>
            <person name="Jeffery I.B."/>
            <person name="Cooney J.C."/>
            <person name="Kagawa T.F."/>
            <person name="Liu W."/>
            <person name="Song Y."/>
            <person name="Salvetti E."/>
            <person name="Wrobel A."/>
            <person name="Rasinkangas P."/>
            <person name="Parkhill J."/>
            <person name="Rea M.C."/>
            <person name="O'Sullivan O."/>
            <person name="Ritari J."/>
            <person name="Douillard F.P."/>
            <person name="Paul Ross R."/>
            <person name="Yang R."/>
            <person name="Briner A.E."/>
            <person name="Felis G.E."/>
            <person name="de Vos W.M."/>
            <person name="Barrangou R."/>
            <person name="Klaenhammer T.R."/>
            <person name="Caufield P.W."/>
            <person name="Cui Y."/>
            <person name="Zhang H."/>
            <person name="O'Toole P.W."/>
        </authorList>
    </citation>
    <scope>NUCLEOTIDE SEQUENCE [LARGE SCALE GENOMIC DNA]</scope>
    <source>
        <strain evidence="15 16">DSM 15833</strain>
    </source>
</reference>
<feature type="region of interest" description="Disordered" evidence="12">
    <location>
        <begin position="693"/>
        <end position="716"/>
    </location>
</feature>
<dbReference type="GO" id="GO:0005524">
    <property type="term" value="F:ATP binding"/>
    <property type="evidence" value="ECO:0007669"/>
    <property type="project" value="UniProtKB-UniRule"/>
</dbReference>
<evidence type="ECO:0000256" key="2">
    <source>
        <dbReference type="ARBA" id="ARBA00022741"/>
    </source>
</evidence>
<dbReference type="NCBIfam" id="TIGR01073">
    <property type="entry name" value="pcrA"/>
    <property type="match status" value="1"/>
</dbReference>
<dbReference type="PATRIC" id="fig|1423740.3.peg.874"/>
<dbReference type="EC" id="5.6.2.4" evidence="11"/>
<dbReference type="FunFam" id="1.10.486.10:FF:000003">
    <property type="entry name" value="ATP-dependent DNA helicase"/>
    <property type="match status" value="1"/>
</dbReference>
<dbReference type="AlphaFoldDB" id="A0A0R1TVR1"/>
<sequence>MVTRDLLAGMNDKQAEAVVTTQGPLLVMAGAGSGKTRVLTHRIAYLLENEDVRPWNILAITFTNKAAKEMRERIDNLIQDESSQEIWVSTFHALCVRILRRDIDKLGRSKNFNIVGTSEQKTLMKHVLEELNIDPKQFDSRSLLSAISNAKNELIAPEDYVASSNSPFEQNVAKAYALYQAKLLENQAMDFDDLIMETTKLFHQNPEVLDFYQRKFHYIHVDEYQDTNEAQYQLVKMLAQGYRNLCVVGDADQSIYGWRGANMENILNFEKDYPDAAVIKLEQNYRSTKTILAAANAVIENNQNRRDKTLWTENAQGAKIHYYRGQSANDEAYYVLKQIKEQENEGKNYGDIAILYRTNAQSRTIEEALIKANIPYKLIGAHRFYERKEIMDILAYLRLAANPRDSISFERVVNEPKRGIGATSLAKLQNYANMYGLSLLEAAQDVMMADIRGKAAGALENFAKLIMQLHALTNSGVSITEITQKALEWSGYRQSLVESKKPEDESRLENLDEFMTVTQQFDKTWQPAEEDSVPLTDFLADLALVSDQDQVEEEPNEVTLMTLHAAKGLEFPVVFLMGMEEGIFPLSRASVDENELEEERRLAYVGITRAMEELYLTNAFSRMLYGRSQTNPESRFIQEIDQDLIKSDNAGFEEAISNRVSSFGARLDASRQQRANVPSFKQGRSLSFAERMAQKRQNTQPKVPVTSGPSANQANNDQAWTVGTKVMHKKWGLGTIVKVSGGKDVELDVAFKEQGIKRLLAAYAPIERV</sequence>
<dbReference type="InterPro" id="IPR000212">
    <property type="entry name" value="DNA_helicase_UvrD/REP"/>
</dbReference>
<evidence type="ECO:0000256" key="3">
    <source>
        <dbReference type="ARBA" id="ARBA00022801"/>
    </source>
</evidence>
<dbReference type="InterPro" id="IPR014017">
    <property type="entry name" value="DNA_helicase_UvrD-like_C"/>
</dbReference>
<dbReference type="GO" id="GO:0043138">
    <property type="term" value="F:3'-5' DNA helicase activity"/>
    <property type="evidence" value="ECO:0007669"/>
    <property type="project" value="UniProtKB-EC"/>
</dbReference>
<evidence type="ECO:0000256" key="8">
    <source>
        <dbReference type="ARBA" id="ARBA00034617"/>
    </source>
</evidence>
<dbReference type="PANTHER" id="PTHR11070">
    <property type="entry name" value="UVRD / RECB / PCRA DNA HELICASE FAMILY MEMBER"/>
    <property type="match status" value="1"/>
</dbReference>
<dbReference type="Gene3D" id="3.40.50.300">
    <property type="entry name" value="P-loop containing nucleotide triphosphate hydrolases"/>
    <property type="match status" value="2"/>
</dbReference>
<evidence type="ECO:0000256" key="7">
    <source>
        <dbReference type="ARBA" id="ARBA00023235"/>
    </source>
</evidence>
<evidence type="ECO:0000256" key="6">
    <source>
        <dbReference type="ARBA" id="ARBA00023125"/>
    </source>
</evidence>
<dbReference type="PROSITE" id="PS51198">
    <property type="entry name" value="UVRD_HELICASE_ATP_BIND"/>
    <property type="match status" value="1"/>
</dbReference>
<dbReference type="EMBL" id="AZFH01000017">
    <property type="protein sequence ID" value="KRL82851.1"/>
    <property type="molecule type" value="Genomic_DNA"/>
</dbReference>
<comment type="similarity">
    <text evidence="1 11">Belongs to the helicase family. UvrD subfamily.</text>
</comment>
<evidence type="ECO:0000256" key="4">
    <source>
        <dbReference type="ARBA" id="ARBA00022806"/>
    </source>
</evidence>
<dbReference type="RefSeq" id="WP_056986696.1">
    <property type="nucleotide sequence ID" value="NZ_AZFH01000017.1"/>
</dbReference>
<evidence type="ECO:0000256" key="12">
    <source>
        <dbReference type="SAM" id="MobiDB-lite"/>
    </source>
</evidence>
<dbReference type="Pfam" id="PF13361">
    <property type="entry name" value="UvrD_C"/>
    <property type="match status" value="1"/>
</dbReference>
<evidence type="ECO:0000313" key="16">
    <source>
        <dbReference type="Proteomes" id="UP000051048"/>
    </source>
</evidence>
<evidence type="ECO:0000256" key="9">
    <source>
        <dbReference type="ARBA" id="ARBA00048988"/>
    </source>
</evidence>
<dbReference type="CDD" id="cd17932">
    <property type="entry name" value="DEXQc_UvrD"/>
    <property type="match status" value="1"/>
</dbReference>
<protein>
    <recommendedName>
        <fullName evidence="11">ATP-dependent DNA helicase</fullName>
        <ecNumber evidence="11">5.6.2.4</ecNumber>
    </recommendedName>
</protein>
<comment type="catalytic activity">
    <reaction evidence="8">
        <text>Couples ATP hydrolysis with the unwinding of duplex DNA by translocating in the 3'-5' direction.</text>
        <dbReference type="EC" id="5.6.2.4"/>
    </reaction>
</comment>
<dbReference type="PANTHER" id="PTHR11070:SF2">
    <property type="entry name" value="ATP-DEPENDENT DNA HELICASE SRS2"/>
    <property type="match status" value="1"/>
</dbReference>
<keyword evidence="7" id="KW-0413">Isomerase</keyword>
<keyword evidence="2 10" id="KW-0547">Nucleotide-binding</keyword>
<proteinExistence type="inferred from homology"/>
<dbReference type="Gene3D" id="1.10.10.160">
    <property type="match status" value="1"/>
</dbReference>
<organism evidence="15 16">
    <name type="scientific">Ligilactobacillus equi DSM 15833 = JCM 10991</name>
    <dbReference type="NCBI Taxonomy" id="1423740"/>
    <lineage>
        <taxon>Bacteria</taxon>
        <taxon>Bacillati</taxon>
        <taxon>Bacillota</taxon>
        <taxon>Bacilli</taxon>
        <taxon>Lactobacillales</taxon>
        <taxon>Lactobacillaceae</taxon>
        <taxon>Ligilactobacillus</taxon>
    </lineage>
</organism>
<comment type="catalytic activity">
    <reaction evidence="9 11">
        <text>ATP + H2O = ADP + phosphate + H(+)</text>
        <dbReference type="Rhea" id="RHEA:13065"/>
        <dbReference type="ChEBI" id="CHEBI:15377"/>
        <dbReference type="ChEBI" id="CHEBI:15378"/>
        <dbReference type="ChEBI" id="CHEBI:30616"/>
        <dbReference type="ChEBI" id="CHEBI:43474"/>
        <dbReference type="ChEBI" id="CHEBI:456216"/>
        <dbReference type="EC" id="5.6.2.4"/>
    </reaction>
</comment>
<dbReference type="InterPro" id="IPR005751">
    <property type="entry name" value="ATP-dep_DNA_helicase_PcrA"/>
</dbReference>
<feature type="domain" description="UvrD-like helicase ATP-binding" evidence="13">
    <location>
        <begin position="8"/>
        <end position="288"/>
    </location>
</feature>
<dbReference type="GO" id="GO:0000725">
    <property type="term" value="P:recombinational repair"/>
    <property type="evidence" value="ECO:0007669"/>
    <property type="project" value="TreeGrafter"/>
</dbReference>
<dbReference type="SUPFAM" id="SSF52540">
    <property type="entry name" value="P-loop containing nucleoside triphosphate hydrolases"/>
    <property type="match status" value="1"/>
</dbReference>
<gene>
    <name evidence="15" type="ORF">FC36_GL000824</name>
</gene>
<keyword evidence="3 10" id="KW-0378">Hydrolase</keyword>
<evidence type="ECO:0000259" key="13">
    <source>
        <dbReference type="PROSITE" id="PS51198"/>
    </source>
</evidence>
<keyword evidence="4 10" id="KW-0347">Helicase</keyword>
<dbReference type="InterPro" id="IPR027417">
    <property type="entry name" value="P-loop_NTPase"/>
</dbReference>
<name>A0A0R1TVR1_9LACO</name>
<feature type="compositionally biased region" description="Polar residues" evidence="12">
    <location>
        <begin position="695"/>
        <end position="716"/>
    </location>
</feature>
<dbReference type="InterPro" id="IPR013986">
    <property type="entry name" value="DExx_box_DNA_helicase_dom_sf"/>
</dbReference>
<feature type="binding site" evidence="10">
    <location>
        <begin position="29"/>
        <end position="36"/>
    </location>
    <ligand>
        <name>ATP</name>
        <dbReference type="ChEBI" id="CHEBI:30616"/>
    </ligand>
</feature>
<comment type="caution">
    <text evidence="15">The sequence shown here is derived from an EMBL/GenBank/DDBJ whole genome shotgun (WGS) entry which is preliminary data.</text>
</comment>
<dbReference type="STRING" id="1423740.FC36_GL000824"/>
<dbReference type="GO" id="GO:0005829">
    <property type="term" value="C:cytosol"/>
    <property type="evidence" value="ECO:0007669"/>
    <property type="project" value="TreeGrafter"/>
</dbReference>
<dbReference type="CDD" id="cd18807">
    <property type="entry name" value="SF1_C_UvrD"/>
    <property type="match status" value="1"/>
</dbReference>
<dbReference type="OrthoDB" id="9810135at2"/>
<dbReference type="InterPro" id="IPR014016">
    <property type="entry name" value="UvrD-like_ATP-bd"/>
</dbReference>
<evidence type="ECO:0000256" key="10">
    <source>
        <dbReference type="PROSITE-ProRule" id="PRU00560"/>
    </source>
</evidence>
<keyword evidence="6 11" id="KW-0238">DNA-binding</keyword>
<dbReference type="Pfam" id="PF00580">
    <property type="entry name" value="UvrD-helicase"/>
    <property type="match status" value="1"/>
</dbReference>
<dbReference type="GO" id="GO:0003677">
    <property type="term" value="F:DNA binding"/>
    <property type="evidence" value="ECO:0007669"/>
    <property type="project" value="UniProtKB-KW"/>
</dbReference>
<accession>A0A0R1TVR1</accession>
<dbReference type="Pfam" id="PF21196">
    <property type="entry name" value="PcrA_UvrD_tudor"/>
    <property type="match status" value="1"/>
</dbReference>
<evidence type="ECO:0000256" key="11">
    <source>
        <dbReference type="RuleBase" id="RU364053"/>
    </source>
</evidence>
<evidence type="ECO:0000313" key="15">
    <source>
        <dbReference type="EMBL" id="KRL82851.1"/>
    </source>
</evidence>
<dbReference type="Proteomes" id="UP000051048">
    <property type="component" value="Unassembled WGS sequence"/>
</dbReference>
<dbReference type="FunFam" id="1.10.10.160:FF:000001">
    <property type="entry name" value="ATP-dependent DNA helicase"/>
    <property type="match status" value="1"/>
</dbReference>
<dbReference type="GO" id="GO:0009314">
    <property type="term" value="P:response to radiation"/>
    <property type="evidence" value="ECO:0007669"/>
    <property type="project" value="UniProtKB-ARBA"/>
</dbReference>
<dbReference type="Gene3D" id="1.10.486.10">
    <property type="entry name" value="PCRA, domain 4"/>
    <property type="match status" value="1"/>
</dbReference>
<dbReference type="GO" id="GO:0016887">
    <property type="term" value="F:ATP hydrolysis activity"/>
    <property type="evidence" value="ECO:0007669"/>
    <property type="project" value="RHEA"/>
</dbReference>
<evidence type="ECO:0000256" key="1">
    <source>
        <dbReference type="ARBA" id="ARBA00009922"/>
    </source>
</evidence>
<keyword evidence="5 10" id="KW-0067">ATP-binding</keyword>
<evidence type="ECO:0000259" key="14">
    <source>
        <dbReference type="PROSITE" id="PS51217"/>
    </source>
</evidence>
<dbReference type="GO" id="GO:0033202">
    <property type="term" value="C:DNA helicase complex"/>
    <property type="evidence" value="ECO:0007669"/>
    <property type="project" value="TreeGrafter"/>
</dbReference>